<evidence type="ECO:0000256" key="8">
    <source>
        <dbReference type="ARBA" id="ARBA00023180"/>
    </source>
</evidence>
<dbReference type="Pfam" id="PF00254">
    <property type="entry name" value="FKBP_C"/>
    <property type="match status" value="1"/>
</dbReference>
<feature type="region of interest" description="Disordered" evidence="11">
    <location>
        <begin position="48"/>
        <end position="120"/>
    </location>
</feature>
<keyword evidence="4" id="KW-0677">Repeat</keyword>
<dbReference type="InterPro" id="IPR002048">
    <property type="entry name" value="EF_hand_dom"/>
</dbReference>
<dbReference type="InterPro" id="IPR046357">
    <property type="entry name" value="PPIase_dom_sf"/>
</dbReference>
<organism evidence="15 16">
    <name type="scientific">Acanthaster planci</name>
    <name type="common">Crown-of-thorns starfish</name>
    <dbReference type="NCBI Taxonomy" id="133434"/>
    <lineage>
        <taxon>Eukaryota</taxon>
        <taxon>Metazoa</taxon>
        <taxon>Echinodermata</taxon>
        <taxon>Eleutherozoa</taxon>
        <taxon>Asterozoa</taxon>
        <taxon>Asteroidea</taxon>
        <taxon>Valvatacea</taxon>
        <taxon>Valvatida</taxon>
        <taxon>Acanthasteridae</taxon>
        <taxon>Acanthaster</taxon>
    </lineage>
</organism>
<evidence type="ECO:0000256" key="1">
    <source>
        <dbReference type="ARBA" id="ARBA00000971"/>
    </source>
</evidence>
<accession>A0A8B7YAL2</accession>
<evidence type="ECO:0000256" key="9">
    <source>
        <dbReference type="ARBA" id="ARBA00023235"/>
    </source>
</evidence>
<sequence length="315" mass="35293">MNLQKVAMLCIFVISFVYAEDTETKNGVKTKDAIKDADGVCVSKDECVSTKGHDDKAPGEKYAEETQEGKLDKEEAPRDKDETEVGEEKEAEGGADEKASDEDEGKGEKKKEVPRKGEEERHLVKVEVLEEGKFCDRLKATNDDSVTVHLRGFKASDNSEFITTYKEDGSEGLSIPFRMGIGDSIKGLELGIIGMCIGERRRLTVPASLVRNGREEFKGDKIPRGEDLIFEVVLLGAVPNYQKGMPNMFKRMDGNNDGVIQREELYDSFVGDGEMFPRGAPIVDELTDEKMEEVDKNKDGLIQWEEFHLPKWDEL</sequence>
<feature type="domain" description="PPIase FKBP-type" evidence="13">
    <location>
        <begin position="143"/>
        <end position="238"/>
    </location>
</feature>
<dbReference type="SUPFAM" id="SSF47473">
    <property type="entry name" value="EF-hand"/>
    <property type="match status" value="1"/>
</dbReference>
<evidence type="ECO:0000259" key="13">
    <source>
        <dbReference type="PROSITE" id="PS50059"/>
    </source>
</evidence>
<evidence type="ECO:0000256" key="4">
    <source>
        <dbReference type="ARBA" id="ARBA00022737"/>
    </source>
</evidence>
<feature type="compositionally biased region" description="Basic and acidic residues" evidence="11">
    <location>
        <begin position="48"/>
        <end position="98"/>
    </location>
</feature>
<evidence type="ECO:0000256" key="6">
    <source>
        <dbReference type="ARBA" id="ARBA00022837"/>
    </source>
</evidence>
<dbReference type="PROSITE" id="PS00018">
    <property type="entry name" value="EF_HAND_1"/>
    <property type="match status" value="2"/>
</dbReference>
<dbReference type="SUPFAM" id="SSF54534">
    <property type="entry name" value="FKBP-like"/>
    <property type="match status" value="1"/>
</dbReference>
<protein>
    <recommendedName>
        <fullName evidence="2 10">peptidylprolyl isomerase</fullName>
        <ecNumber evidence="2 10">5.2.1.8</ecNumber>
    </recommendedName>
</protein>
<dbReference type="InterPro" id="IPR052273">
    <property type="entry name" value="PPIase_FKBP"/>
</dbReference>
<dbReference type="Pfam" id="PF13499">
    <property type="entry name" value="EF-hand_7"/>
    <property type="match status" value="1"/>
</dbReference>
<dbReference type="OMA" id="FFYVWGI"/>
<feature type="compositionally biased region" description="Basic and acidic residues" evidence="11">
    <location>
        <begin position="106"/>
        <end position="120"/>
    </location>
</feature>
<comment type="catalytic activity">
    <reaction evidence="1 10">
        <text>[protein]-peptidylproline (omega=180) = [protein]-peptidylproline (omega=0)</text>
        <dbReference type="Rhea" id="RHEA:16237"/>
        <dbReference type="Rhea" id="RHEA-COMP:10747"/>
        <dbReference type="Rhea" id="RHEA-COMP:10748"/>
        <dbReference type="ChEBI" id="CHEBI:83833"/>
        <dbReference type="ChEBI" id="CHEBI:83834"/>
        <dbReference type="EC" id="5.2.1.8"/>
    </reaction>
</comment>
<feature type="chain" id="PRO_5034734202" description="peptidylprolyl isomerase" evidence="12">
    <location>
        <begin position="20"/>
        <end position="315"/>
    </location>
</feature>
<evidence type="ECO:0000256" key="5">
    <source>
        <dbReference type="ARBA" id="ARBA00022824"/>
    </source>
</evidence>
<dbReference type="PANTHER" id="PTHR46222">
    <property type="entry name" value="PEPTIDYL-PROLYL CIS-TRANS ISOMERASE FKBP7/14"/>
    <property type="match status" value="1"/>
</dbReference>
<evidence type="ECO:0000256" key="11">
    <source>
        <dbReference type="SAM" id="MobiDB-lite"/>
    </source>
</evidence>
<dbReference type="OrthoDB" id="1902587at2759"/>
<dbReference type="RefSeq" id="XP_022089420.1">
    <property type="nucleotide sequence ID" value="XM_022233728.1"/>
</dbReference>
<keyword evidence="15" id="KW-1185">Reference proteome</keyword>
<dbReference type="InterPro" id="IPR001179">
    <property type="entry name" value="PPIase_FKBP_dom"/>
</dbReference>
<evidence type="ECO:0000313" key="16">
    <source>
        <dbReference type="RefSeq" id="XP_022089420.1"/>
    </source>
</evidence>
<evidence type="ECO:0000256" key="7">
    <source>
        <dbReference type="ARBA" id="ARBA00023110"/>
    </source>
</evidence>
<keyword evidence="7 10" id="KW-0697">Rotamase</keyword>
<evidence type="ECO:0000256" key="12">
    <source>
        <dbReference type="SAM" id="SignalP"/>
    </source>
</evidence>
<dbReference type="EC" id="5.2.1.8" evidence="2 10"/>
<gene>
    <name evidence="16" type="primary">LOC110978605</name>
</gene>
<reference evidence="16" key="1">
    <citation type="submission" date="2025-08" db="UniProtKB">
        <authorList>
            <consortium name="RefSeq"/>
        </authorList>
    </citation>
    <scope>IDENTIFICATION</scope>
</reference>
<keyword evidence="6" id="KW-0106">Calcium</keyword>
<dbReference type="PROSITE" id="PS50059">
    <property type="entry name" value="FKBP_PPIASE"/>
    <property type="match status" value="1"/>
</dbReference>
<dbReference type="AlphaFoldDB" id="A0A8B7YAL2"/>
<evidence type="ECO:0000256" key="2">
    <source>
        <dbReference type="ARBA" id="ARBA00013194"/>
    </source>
</evidence>
<keyword evidence="5" id="KW-0256">Endoplasmic reticulum</keyword>
<dbReference type="GeneID" id="110978605"/>
<feature type="signal peptide" evidence="12">
    <location>
        <begin position="1"/>
        <end position="19"/>
    </location>
</feature>
<feature type="domain" description="EF-hand" evidence="14">
    <location>
        <begin position="240"/>
        <end position="275"/>
    </location>
</feature>
<name>A0A8B7YAL2_ACAPL</name>
<keyword evidence="3 12" id="KW-0732">Signal</keyword>
<evidence type="ECO:0000313" key="15">
    <source>
        <dbReference type="Proteomes" id="UP000694845"/>
    </source>
</evidence>
<dbReference type="Proteomes" id="UP000694845">
    <property type="component" value="Unplaced"/>
</dbReference>
<evidence type="ECO:0000256" key="3">
    <source>
        <dbReference type="ARBA" id="ARBA00022729"/>
    </source>
</evidence>
<evidence type="ECO:0000259" key="14">
    <source>
        <dbReference type="PROSITE" id="PS50222"/>
    </source>
</evidence>
<dbReference type="CDD" id="cd00051">
    <property type="entry name" value="EFh"/>
    <property type="match status" value="1"/>
</dbReference>
<evidence type="ECO:0000256" key="10">
    <source>
        <dbReference type="PROSITE-ProRule" id="PRU00277"/>
    </source>
</evidence>
<dbReference type="PANTHER" id="PTHR46222:SF3">
    <property type="entry name" value="PEPTIDYLPROLYL ISOMERASE"/>
    <property type="match status" value="1"/>
</dbReference>
<dbReference type="KEGG" id="aplc:110978605"/>
<dbReference type="PROSITE" id="PS50222">
    <property type="entry name" value="EF_HAND_2"/>
    <property type="match status" value="1"/>
</dbReference>
<dbReference type="GO" id="GO:0005783">
    <property type="term" value="C:endoplasmic reticulum"/>
    <property type="evidence" value="ECO:0007669"/>
    <property type="project" value="UniProtKB-ARBA"/>
</dbReference>
<dbReference type="GO" id="GO:0003755">
    <property type="term" value="F:peptidyl-prolyl cis-trans isomerase activity"/>
    <property type="evidence" value="ECO:0007669"/>
    <property type="project" value="UniProtKB-KW"/>
</dbReference>
<dbReference type="GO" id="GO:0005509">
    <property type="term" value="F:calcium ion binding"/>
    <property type="evidence" value="ECO:0007669"/>
    <property type="project" value="InterPro"/>
</dbReference>
<keyword evidence="9 10" id="KW-0413">Isomerase</keyword>
<dbReference type="InterPro" id="IPR011992">
    <property type="entry name" value="EF-hand-dom_pair"/>
</dbReference>
<proteinExistence type="predicted"/>
<dbReference type="InterPro" id="IPR018247">
    <property type="entry name" value="EF_Hand_1_Ca_BS"/>
</dbReference>
<dbReference type="Gene3D" id="1.10.238.10">
    <property type="entry name" value="EF-hand"/>
    <property type="match status" value="1"/>
</dbReference>
<keyword evidence="8" id="KW-0325">Glycoprotein</keyword>
<dbReference type="Gene3D" id="3.10.50.40">
    <property type="match status" value="1"/>
</dbReference>